<evidence type="ECO:0000313" key="2">
    <source>
        <dbReference type="EMBL" id="TRX98092.1"/>
    </source>
</evidence>
<reference evidence="3" key="1">
    <citation type="submission" date="2019-06" db="EMBL/GenBank/DDBJ databases">
        <title>Draft genome sequence of the griseofulvin-producing fungus Xylaria cubensis strain G536.</title>
        <authorList>
            <person name="Mead M.E."/>
            <person name="Raja H.A."/>
            <person name="Steenwyk J.L."/>
            <person name="Knowles S.L."/>
            <person name="Oberlies N.H."/>
            <person name="Rokas A."/>
        </authorList>
    </citation>
    <scope>NUCLEOTIDE SEQUENCE [LARGE SCALE GENOMIC DNA]</scope>
    <source>
        <strain evidence="3">G536</strain>
    </source>
</reference>
<dbReference type="AlphaFoldDB" id="A0A553ID10"/>
<gene>
    <name evidence="2" type="ORF">FHL15_000737</name>
</gene>
<evidence type="ECO:0000313" key="3">
    <source>
        <dbReference type="Proteomes" id="UP000319160"/>
    </source>
</evidence>
<dbReference type="PANTHER" id="PTHR38847">
    <property type="match status" value="1"/>
</dbReference>
<dbReference type="Pfam" id="PF14273">
    <property type="entry name" value="DUF4360"/>
    <property type="match status" value="1"/>
</dbReference>
<organism evidence="2 3">
    <name type="scientific">Xylaria flabelliformis</name>
    <dbReference type="NCBI Taxonomy" id="2512241"/>
    <lineage>
        <taxon>Eukaryota</taxon>
        <taxon>Fungi</taxon>
        <taxon>Dikarya</taxon>
        <taxon>Ascomycota</taxon>
        <taxon>Pezizomycotina</taxon>
        <taxon>Sordariomycetes</taxon>
        <taxon>Xylariomycetidae</taxon>
        <taxon>Xylariales</taxon>
        <taxon>Xylariaceae</taxon>
        <taxon>Xylaria</taxon>
    </lineage>
</organism>
<accession>A0A553ID10</accession>
<name>A0A553ID10_9PEZI</name>
<proteinExistence type="predicted"/>
<dbReference type="InterPro" id="IPR025649">
    <property type="entry name" value="DUF4360"/>
</dbReference>
<dbReference type="OrthoDB" id="3786236at2759"/>
<comment type="caution">
    <text evidence="2">The sequence shown here is derived from an EMBL/GenBank/DDBJ whole genome shotgun (WGS) entry which is preliminary data.</text>
</comment>
<dbReference type="PANTHER" id="PTHR38847:SF1">
    <property type="entry name" value="PSEUDOURIDINE SYNTHASE RSUA_RLUA-LIKE DOMAIN-CONTAINING PROTEIN"/>
    <property type="match status" value="1"/>
</dbReference>
<keyword evidence="1" id="KW-0732">Signal</keyword>
<feature type="chain" id="PRO_5021792001" evidence="1">
    <location>
        <begin position="19"/>
        <end position="189"/>
    </location>
</feature>
<sequence length="189" mass="20763">MHFTSLLLVFLHPGLSSAAPRIPPRLSASSTFTPPSIISTSFSGNGCPQGTTDASVDLWEKPSFKLPSFKVKAGPSSVVTERTVNCQAHVNFRGSATGWQFALKEHWSRGYLELDGAGVTLTQYLTVYFSQDAANTVSTYLMNDPYLHTNSIVFASSRSHSTLGHRSSIYSQQRELNCFKAVKPAHYRT</sequence>
<dbReference type="EMBL" id="VFLP01000003">
    <property type="protein sequence ID" value="TRX98092.1"/>
    <property type="molecule type" value="Genomic_DNA"/>
</dbReference>
<protein>
    <submittedName>
        <fullName evidence="2">Uncharacterized protein</fullName>
    </submittedName>
</protein>
<dbReference type="Proteomes" id="UP000319160">
    <property type="component" value="Unassembled WGS sequence"/>
</dbReference>
<feature type="signal peptide" evidence="1">
    <location>
        <begin position="1"/>
        <end position="18"/>
    </location>
</feature>
<keyword evidence="3" id="KW-1185">Reference proteome</keyword>
<evidence type="ECO:0000256" key="1">
    <source>
        <dbReference type="SAM" id="SignalP"/>
    </source>
</evidence>